<protein>
    <submittedName>
        <fullName evidence="2">Uncharacterized protein</fullName>
    </submittedName>
</protein>
<gene>
    <name evidence="2" type="ORF">PPACK8108_LOCUS9746</name>
</gene>
<evidence type="ECO:0000256" key="1">
    <source>
        <dbReference type="SAM" id="MobiDB-lite"/>
    </source>
</evidence>
<feature type="compositionally biased region" description="Polar residues" evidence="1">
    <location>
        <begin position="110"/>
        <end position="125"/>
    </location>
</feature>
<dbReference type="EMBL" id="CALTRL010002140">
    <property type="protein sequence ID" value="CAH7674818.1"/>
    <property type="molecule type" value="Genomic_DNA"/>
</dbReference>
<accession>A0AAV0B0C1</accession>
<sequence length="164" mass="18835">MKLRDSALEQNPKLLYNLKDFCVEVLEADLNVFYSKVVEAEYCSQFNLWTLRTSAGNSKEEDKDKKSSFEVERSSVKPTDQKKNLYQSPFLKDSLSENATSSSKKRYFNEETSMSRRTSVAQSPFPTRIPSISARSTTDKRKKKSKSNETVTQVSSIKPRTEHE</sequence>
<evidence type="ECO:0000313" key="3">
    <source>
        <dbReference type="Proteomes" id="UP001153365"/>
    </source>
</evidence>
<dbReference type="AlphaFoldDB" id="A0AAV0B0C1"/>
<comment type="caution">
    <text evidence="2">The sequence shown here is derived from an EMBL/GenBank/DDBJ whole genome shotgun (WGS) entry which is preliminary data.</text>
</comment>
<name>A0AAV0B0C1_PHAPC</name>
<evidence type="ECO:0000313" key="2">
    <source>
        <dbReference type="EMBL" id="CAH7674818.1"/>
    </source>
</evidence>
<dbReference type="Proteomes" id="UP001153365">
    <property type="component" value="Unassembled WGS sequence"/>
</dbReference>
<keyword evidence="3" id="KW-1185">Reference proteome</keyword>
<organism evidence="2 3">
    <name type="scientific">Phakopsora pachyrhizi</name>
    <name type="common">Asian soybean rust disease fungus</name>
    <dbReference type="NCBI Taxonomy" id="170000"/>
    <lineage>
        <taxon>Eukaryota</taxon>
        <taxon>Fungi</taxon>
        <taxon>Dikarya</taxon>
        <taxon>Basidiomycota</taxon>
        <taxon>Pucciniomycotina</taxon>
        <taxon>Pucciniomycetes</taxon>
        <taxon>Pucciniales</taxon>
        <taxon>Phakopsoraceae</taxon>
        <taxon>Phakopsora</taxon>
    </lineage>
</organism>
<reference evidence="2" key="1">
    <citation type="submission" date="2022-06" db="EMBL/GenBank/DDBJ databases">
        <authorList>
            <consortium name="SYNGENTA / RWTH Aachen University"/>
        </authorList>
    </citation>
    <scope>NUCLEOTIDE SEQUENCE</scope>
</reference>
<feature type="compositionally biased region" description="Polar residues" evidence="1">
    <location>
        <begin position="148"/>
        <end position="158"/>
    </location>
</feature>
<proteinExistence type="predicted"/>
<feature type="compositionally biased region" description="Basic and acidic residues" evidence="1">
    <location>
        <begin position="58"/>
        <end position="83"/>
    </location>
</feature>
<feature type="region of interest" description="Disordered" evidence="1">
    <location>
        <begin position="56"/>
        <end position="164"/>
    </location>
</feature>